<dbReference type="AlphaFoldDB" id="A0AAQ3Y5D1"/>
<keyword evidence="1" id="KW-0472">Membrane</keyword>
<dbReference type="Proteomes" id="UP000196151">
    <property type="component" value="Chromosome"/>
</dbReference>
<evidence type="ECO:0000313" key="2">
    <source>
        <dbReference type="EMBL" id="WYJ95156.1"/>
    </source>
</evidence>
<evidence type="ECO:0000313" key="3">
    <source>
        <dbReference type="Proteomes" id="UP000196151"/>
    </source>
</evidence>
<protein>
    <submittedName>
        <fullName evidence="2">Uncharacterized protein</fullName>
    </submittedName>
</protein>
<reference evidence="2" key="1">
    <citation type="submission" date="2017-05" db="EMBL/GenBank/DDBJ databases">
        <authorList>
            <consortium name="The Broad Institute Genomics Platform"/>
            <consortium name="The Broad Institute Genomic Center for Infectious Diseases"/>
            <person name="Earl A."/>
            <person name="Manson A."/>
            <person name="Schwartman J."/>
            <person name="Gilmore M."/>
            <person name="Abouelleil A."/>
            <person name="Cao P."/>
            <person name="Chapman S."/>
            <person name="Cusick C."/>
            <person name="Shea T."/>
            <person name="Young S."/>
            <person name="Neafsey D."/>
            <person name="Nusbaum C."/>
            <person name="Birren B."/>
        </authorList>
    </citation>
    <scope>NUCLEOTIDE SEQUENCE</scope>
    <source>
        <strain evidence="2">9D6_DIV0238</strain>
    </source>
</reference>
<accession>A0AAQ3Y5D1</accession>
<reference evidence="2" key="2">
    <citation type="submission" date="2024-03" db="EMBL/GenBank/DDBJ databases">
        <title>The Genome Sequence of Enterococcus sp. DIV0238c.</title>
        <authorList>
            <consortium name="The Broad Institute Genomics Platform"/>
            <consortium name="The Broad Institute Microbial Omics Core"/>
            <consortium name="The Broad Institute Genomic Center for Infectious Diseases"/>
            <person name="Earl A."/>
            <person name="Manson A."/>
            <person name="Gilmore M."/>
            <person name="Schwartman J."/>
            <person name="Shea T."/>
            <person name="Abouelleil A."/>
            <person name="Cao P."/>
            <person name="Chapman S."/>
            <person name="Cusick C."/>
            <person name="Young S."/>
            <person name="Neafsey D."/>
            <person name="Nusbaum C."/>
            <person name="Birren B."/>
        </authorList>
    </citation>
    <scope>NUCLEOTIDE SEQUENCE</scope>
    <source>
        <strain evidence="2">9D6_DIV0238</strain>
    </source>
</reference>
<sequence>MSILDKIFIGMLSTAILCVILGIIYFIASILTKKKETELKQKKVKNKKKRRLIKKRIQVFIKKRKKQMRLGICFCIVGLFFTSGALYMRYHQATNLGDRDSDGIVEGYYLLNETSQQLEAIEQTENIEKTRKNIRELAAKLSSFGVRYADPRLSVEGQQLLNRYYSQMKELGLNLNNQSIESLKGKETYDIYMSDIKKGQMMQKKVFDYFKVNEGALQQKK</sequence>
<feature type="transmembrane region" description="Helical" evidence="1">
    <location>
        <begin position="6"/>
        <end position="32"/>
    </location>
</feature>
<dbReference type="EMBL" id="CP147246">
    <property type="protein sequence ID" value="WYJ95156.1"/>
    <property type="molecule type" value="Genomic_DNA"/>
</dbReference>
<keyword evidence="1" id="KW-0812">Transmembrane</keyword>
<proteinExistence type="predicted"/>
<feature type="transmembrane region" description="Helical" evidence="1">
    <location>
        <begin position="70"/>
        <end position="90"/>
    </location>
</feature>
<name>A0AAQ3Y5D1_9ENTE</name>
<gene>
    <name evidence="2" type="ORF">A5889_002704</name>
</gene>
<keyword evidence="3" id="KW-1185">Reference proteome</keyword>
<organism evidence="2 3">
    <name type="scientific">Candidatus Enterococcus dunnyi</name>
    <dbReference type="NCBI Taxonomy" id="1834192"/>
    <lineage>
        <taxon>Bacteria</taxon>
        <taxon>Bacillati</taxon>
        <taxon>Bacillota</taxon>
        <taxon>Bacilli</taxon>
        <taxon>Lactobacillales</taxon>
        <taxon>Enterococcaceae</taxon>
        <taxon>Enterococcus</taxon>
    </lineage>
</organism>
<keyword evidence="1" id="KW-1133">Transmembrane helix</keyword>
<evidence type="ECO:0000256" key="1">
    <source>
        <dbReference type="SAM" id="Phobius"/>
    </source>
</evidence>